<dbReference type="InterPro" id="IPR009056">
    <property type="entry name" value="Cyt_c-like_dom"/>
</dbReference>
<feature type="region of interest" description="Disordered" evidence="8">
    <location>
        <begin position="20"/>
        <end position="104"/>
    </location>
</feature>
<evidence type="ECO:0000259" key="9">
    <source>
        <dbReference type="PROSITE" id="PS51007"/>
    </source>
</evidence>
<evidence type="ECO:0000313" key="11">
    <source>
        <dbReference type="Proteomes" id="UP000184268"/>
    </source>
</evidence>
<feature type="domain" description="Cytochrome c" evidence="9">
    <location>
        <begin position="308"/>
        <end position="454"/>
    </location>
</feature>
<dbReference type="RefSeq" id="WP_234977340.1">
    <property type="nucleotide sequence ID" value="NZ_FQXG01000002.1"/>
</dbReference>
<comment type="subcellular location">
    <subcellularLocation>
        <location evidence="1">Cell envelope</location>
    </subcellularLocation>
</comment>
<dbReference type="PANTHER" id="PTHR30600:SF10">
    <property type="entry name" value="BLL6722 PROTEIN"/>
    <property type="match status" value="1"/>
</dbReference>
<evidence type="ECO:0000256" key="5">
    <source>
        <dbReference type="ARBA" id="ARBA00023002"/>
    </source>
</evidence>
<dbReference type="GO" id="GO:0009055">
    <property type="term" value="F:electron transfer activity"/>
    <property type="evidence" value="ECO:0007669"/>
    <property type="project" value="InterPro"/>
</dbReference>
<keyword evidence="4" id="KW-0732">Signal</keyword>
<evidence type="ECO:0000256" key="8">
    <source>
        <dbReference type="SAM" id="MobiDB-lite"/>
    </source>
</evidence>
<dbReference type="SUPFAM" id="SSF46626">
    <property type="entry name" value="Cytochrome c"/>
    <property type="match status" value="2"/>
</dbReference>
<evidence type="ECO:0000256" key="3">
    <source>
        <dbReference type="ARBA" id="ARBA00022723"/>
    </source>
</evidence>
<gene>
    <name evidence="10" type="ORF">SAMN02745129_1480</name>
</gene>
<dbReference type="PANTHER" id="PTHR30600">
    <property type="entry name" value="CYTOCHROME C PEROXIDASE-RELATED"/>
    <property type="match status" value="1"/>
</dbReference>
<dbReference type="Proteomes" id="UP000184268">
    <property type="component" value="Unassembled WGS sequence"/>
</dbReference>
<evidence type="ECO:0000256" key="4">
    <source>
        <dbReference type="ARBA" id="ARBA00022729"/>
    </source>
</evidence>
<dbReference type="Pfam" id="PF03150">
    <property type="entry name" value="CCP_MauG"/>
    <property type="match status" value="1"/>
</dbReference>
<evidence type="ECO:0000256" key="2">
    <source>
        <dbReference type="ARBA" id="ARBA00022617"/>
    </source>
</evidence>
<evidence type="ECO:0000256" key="7">
    <source>
        <dbReference type="PROSITE-ProRule" id="PRU00433"/>
    </source>
</evidence>
<keyword evidence="10" id="KW-0575">Peroxidase</keyword>
<reference evidence="10 11" key="1">
    <citation type="submission" date="2016-11" db="EMBL/GenBank/DDBJ databases">
        <authorList>
            <person name="Jaros S."/>
            <person name="Januszkiewicz K."/>
            <person name="Wedrychowicz H."/>
        </authorList>
    </citation>
    <scope>NUCLEOTIDE SEQUENCE [LARGE SCALE GENOMIC DNA]</scope>
    <source>
        <strain evidence="10 11">DSM 16917</strain>
    </source>
</reference>
<dbReference type="InterPro" id="IPR004852">
    <property type="entry name" value="Di-haem_cyt_c_peroxidsae"/>
</dbReference>
<keyword evidence="5" id="KW-0560">Oxidoreductase</keyword>
<keyword evidence="11" id="KW-1185">Reference proteome</keyword>
<keyword evidence="6 7" id="KW-0408">Iron</keyword>
<dbReference type="PROSITE" id="PS51007">
    <property type="entry name" value="CYTC"/>
    <property type="match status" value="1"/>
</dbReference>
<keyword evidence="3 7" id="KW-0479">Metal-binding</keyword>
<dbReference type="STRING" id="299255.SAMN02745129_1480"/>
<dbReference type="GO" id="GO:0020037">
    <property type="term" value="F:heme binding"/>
    <property type="evidence" value="ECO:0007669"/>
    <property type="project" value="InterPro"/>
</dbReference>
<keyword evidence="2 7" id="KW-0349">Heme</keyword>
<dbReference type="InterPro" id="IPR051395">
    <property type="entry name" value="Cytochrome_c_Peroxidase/MauG"/>
</dbReference>
<dbReference type="GO" id="GO:0004130">
    <property type="term" value="F:cytochrome-c peroxidase activity"/>
    <property type="evidence" value="ECO:0007669"/>
    <property type="project" value="TreeGrafter"/>
</dbReference>
<protein>
    <submittedName>
        <fullName evidence="10">Cytochrome c peroxidase</fullName>
    </submittedName>
</protein>
<dbReference type="GO" id="GO:0030313">
    <property type="term" value="C:cell envelope"/>
    <property type="evidence" value="ECO:0007669"/>
    <property type="project" value="UniProtKB-SubCell"/>
</dbReference>
<name>A0A1M5R477_9GAMM</name>
<dbReference type="GO" id="GO:0046872">
    <property type="term" value="F:metal ion binding"/>
    <property type="evidence" value="ECO:0007669"/>
    <property type="project" value="UniProtKB-KW"/>
</dbReference>
<organism evidence="10 11">
    <name type="scientific">Ferrimonas marina</name>
    <dbReference type="NCBI Taxonomy" id="299255"/>
    <lineage>
        <taxon>Bacteria</taxon>
        <taxon>Pseudomonadati</taxon>
        <taxon>Pseudomonadota</taxon>
        <taxon>Gammaproteobacteria</taxon>
        <taxon>Alteromonadales</taxon>
        <taxon>Ferrimonadaceae</taxon>
        <taxon>Ferrimonas</taxon>
    </lineage>
</organism>
<accession>A0A1M5R477</accession>
<evidence type="ECO:0000313" key="10">
    <source>
        <dbReference type="EMBL" id="SHH21194.1"/>
    </source>
</evidence>
<dbReference type="InterPro" id="IPR036909">
    <property type="entry name" value="Cyt_c-like_dom_sf"/>
</dbReference>
<feature type="compositionally biased region" description="Acidic residues" evidence="8">
    <location>
        <begin position="46"/>
        <end position="92"/>
    </location>
</feature>
<dbReference type="Gene3D" id="1.10.760.10">
    <property type="entry name" value="Cytochrome c-like domain"/>
    <property type="match status" value="2"/>
</dbReference>
<sequence>MDIPHTLKHSLMIASLLALSGCSGGDDSAPATLEPPSEEQPAQGSDGEESGADPEESTPGDDSGTEPGEDETPPEEEAAPGDDTTPGDDTDPESPQGQVPTLPEQPYNYANIELPEHYTSNSFNDQALFQHAAIDQDNTPDDNPITDHGATLGRVLFYDIKLSANGTISCASCHQAEHGFSDPEVLSRGFDDELTRRHSMGLTNARFYDSGKFFWDERADTLEEQVLMPFQDPVEMGLTLDELEQIVAEQTYYPALFANAFGDETINSDRIARALAQFVRSMVSTTAKYDIARAEVESATDNFPGFTDQENQGKRLFLQPITLANGDRANCAGCHVSEAFIGPVPNAVRGSTTATNNGLDADSTDDLGVYETTGNPNDIGKFKVPSLRNIGARPPYMHDGRFATLEEVIEHYSSGIQPHPNLMAPLITSDGEPARFDFTQEEKDALVAFLHTLTDETMLADEKYSDPFQ</sequence>
<evidence type="ECO:0000256" key="6">
    <source>
        <dbReference type="ARBA" id="ARBA00023004"/>
    </source>
</evidence>
<dbReference type="AlphaFoldDB" id="A0A1M5R477"/>
<dbReference type="EMBL" id="FQXG01000002">
    <property type="protein sequence ID" value="SHH21194.1"/>
    <property type="molecule type" value="Genomic_DNA"/>
</dbReference>
<evidence type="ECO:0000256" key="1">
    <source>
        <dbReference type="ARBA" id="ARBA00004196"/>
    </source>
</evidence>
<proteinExistence type="predicted"/>